<keyword evidence="1" id="KW-0732">Signal</keyword>
<evidence type="ECO:0000313" key="2">
    <source>
        <dbReference type="EMBL" id="MCW3167797.1"/>
    </source>
</evidence>
<sequence length="858" mass="91474">MNYFQKMLTVALCFLSFLWFAQSVNISPTPAQCPGNGAVTVTTSGVTQPLFQLKDNSGNNIGSGSTSGTFTSLDAGNYQINVTGQGSFNETHPFQIANNYTPIPLPEITISDLCDSTFTIGGTLSISVTPVPGKTYTYKVVQSNDPSFPDTLGTYVSISTITNITAFGKYQIRVKDECGQTTTLTRDIQPALQKIASMSWNVANDQVCNQSAGMSAIQFYAANGSLLNLSTYAGSGGIKVEMWERPSNACPTSVPATAPIFSQIITSNTGYVLPINNTKRYVIRITTPCGEESISCYESVSGATPAFTVASTNSGCGASETMSIKGSSTTFLKYPVQVEIRNAANTVVYTYTANDDWQTNNWAAANLPMGNYTVRYTDACGYTDTRTVANPNTGSQTTPTVSVAYTKYRCFDDNSGSLTLTGATQIALTINGYIPNRENAVVTIISGPSNVGVPAKIHNNTLFVWTNVIPGPYTIRINSGCSGAPIDLNFNVSPPSSQILQQSLNSTGTSFCSGGGSISSTIIYTGVFNNVVELLNSSNTVIAENTSGTFANIAPGTYKTRLRISTCTSFKYYIENANSIVITNQSTGPQIVKKVGIVCENAQGVPLSAGTAYFEIAGAAPLTVQYKLQSEPDSALITFSNNAPTSFQITGLTPNQTYELVVTSCGNSIRTSIIIQTPGSMSVSNTVNPCVNSPYTLSAPDYAGATYEWTNPSGTMVATTKDYHIANYNASYDGQYNVKITWGGCVVRFTSIYINSQQCGGPIDAVCTKPGDFTVAGNPTKLGITVQEKKSGWPESIPNGFVTLESRQKGFVITRVANEAAISDPKAGMLIYDMSTPCVKLYNGNSWNCIKKSCNDTQ</sequence>
<evidence type="ECO:0000256" key="1">
    <source>
        <dbReference type="SAM" id="SignalP"/>
    </source>
</evidence>
<protein>
    <recommendedName>
        <fullName evidence="4">Fibronectin type-III domain-containing protein</fullName>
    </recommendedName>
</protein>
<reference evidence="2" key="1">
    <citation type="submission" date="2022-10" db="EMBL/GenBank/DDBJ databases">
        <title>Chryseobacterium babae sp. nov. isolated from the gut of the beetle Oryctes rhinoceros, and Chryseobacterium kimseyorum sp. nov., isolated from a stick insect rearing cage.</title>
        <authorList>
            <person name="Shelomi M."/>
            <person name="Han C.-J."/>
            <person name="Chen W.-M."/>
            <person name="Chen H.-K."/>
            <person name="Liaw S.-J."/>
            <person name="Muhle E."/>
            <person name="Clermont D."/>
        </authorList>
    </citation>
    <scope>NUCLEOTIDE SEQUENCE</scope>
    <source>
        <strain evidence="2">09-1422</strain>
    </source>
</reference>
<gene>
    <name evidence="2" type="ORF">OMO38_04570</name>
</gene>
<comment type="caution">
    <text evidence="2">The sequence shown here is derived from an EMBL/GenBank/DDBJ whole genome shotgun (WGS) entry which is preliminary data.</text>
</comment>
<accession>A0ABT3HVJ0</accession>
<feature type="signal peptide" evidence="1">
    <location>
        <begin position="1"/>
        <end position="21"/>
    </location>
</feature>
<dbReference type="RefSeq" id="WP_264749035.1">
    <property type="nucleotide sequence ID" value="NZ_JAPDHW010000002.1"/>
</dbReference>
<dbReference type="EMBL" id="JAPDHW010000002">
    <property type="protein sequence ID" value="MCW3167797.1"/>
    <property type="molecule type" value="Genomic_DNA"/>
</dbReference>
<evidence type="ECO:0008006" key="4">
    <source>
        <dbReference type="Google" id="ProtNLM"/>
    </source>
</evidence>
<dbReference type="Proteomes" id="UP001163731">
    <property type="component" value="Unassembled WGS sequence"/>
</dbReference>
<evidence type="ECO:0000313" key="3">
    <source>
        <dbReference type="Proteomes" id="UP001163731"/>
    </source>
</evidence>
<organism evidence="2 3">
    <name type="scientific">Chryseobacterium kimseyorum</name>
    <dbReference type="NCBI Taxonomy" id="2984028"/>
    <lineage>
        <taxon>Bacteria</taxon>
        <taxon>Pseudomonadati</taxon>
        <taxon>Bacteroidota</taxon>
        <taxon>Flavobacteriia</taxon>
        <taxon>Flavobacteriales</taxon>
        <taxon>Weeksellaceae</taxon>
        <taxon>Chryseobacterium group</taxon>
        <taxon>Chryseobacterium</taxon>
    </lineage>
</organism>
<name>A0ABT3HVJ0_9FLAO</name>
<keyword evidence="3" id="KW-1185">Reference proteome</keyword>
<feature type="chain" id="PRO_5046271075" description="Fibronectin type-III domain-containing protein" evidence="1">
    <location>
        <begin position="22"/>
        <end position="858"/>
    </location>
</feature>
<proteinExistence type="predicted"/>